<dbReference type="InterPro" id="IPR027417">
    <property type="entry name" value="P-loop_NTPase"/>
</dbReference>
<dbReference type="PANTHER" id="PTHR47396:SF1">
    <property type="entry name" value="ATP-DEPENDENT HELICASE IRC3-RELATED"/>
    <property type="match status" value="1"/>
</dbReference>
<reference evidence="3 4" key="1">
    <citation type="submission" date="2016-12" db="EMBL/GenBank/DDBJ databases">
        <title>Domibacillus sp. SAOS 44 whole genome sequencing.</title>
        <authorList>
            <person name="Verma A."/>
            <person name="Krishnamurthi S."/>
        </authorList>
    </citation>
    <scope>NUCLEOTIDE SEQUENCE [LARGE SCALE GENOMIC DNA]</scope>
    <source>
        <strain evidence="3 4">SAOS 44</strain>
    </source>
</reference>
<protein>
    <recommendedName>
        <fullName evidence="2">Helicase ATP-binding domain-containing protein</fullName>
    </recommendedName>
</protein>
<dbReference type="CDD" id="cd18799">
    <property type="entry name" value="SF2_C_EcoAI-like"/>
    <property type="match status" value="1"/>
</dbReference>
<dbReference type="AlphaFoldDB" id="A0A1Q5P3E1"/>
<dbReference type="PROSITE" id="PS51192">
    <property type="entry name" value="HELICASE_ATP_BIND_1"/>
    <property type="match status" value="1"/>
</dbReference>
<dbReference type="GO" id="GO:0009307">
    <property type="term" value="P:DNA restriction-modification system"/>
    <property type="evidence" value="ECO:0007669"/>
    <property type="project" value="UniProtKB-KW"/>
</dbReference>
<dbReference type="CDD" id="cd18032">
    <property type="entry name" value="DEXHc_RE_I_III_res"/>
    <property type="match status" value="1"/>
</dbReference>
<dbReference type="RefSeq" id="WP_073711416.1">
    <property type="nucleotide sequence ID" value="NZ_MRWQ01000006.1"/>
</dbReference>
<dbReference type="InterPro" id="IPR006935">
    <property type="entry name" value="Helicase/UvrB_N"/>
</dbReference>
<dbReference type="PANTHER" id="PTHR47396">
    <property type="entry name" value="TYPE I RESTRICTION ENZYME ECOKI R PROTEIN"/>
    <property type="match status" value="1"/>
</dbReference>
<comment type="caution">
    <text evidence="3">The sequence shown here is derived from an EMBL/GenBank/DDBJ whole genome shotgun (WGS) entry which is preliminary data.</text>
</comment>
<gene>
    <name evidence="3" type="ORF">BLL40_08105</name>
</gene>
<dbReference type="InterPro" id="IPR025285">
    <property type="entry name" value="DUF4145"/>
</dbReference>
<dbReference type="Pfam" id="PF08463">
    <property type="entry name" value="EcoEI_R_C"/>
    <property type="match status" value="1"/>
</dbReference>
<proteinExistence type="predicted"/>
<feature type="domain" description="Helicase ATP-binding" evidence="2">
    <location>
        <begin position="357"/>
        <end position="515"/>
    </location>
</feature>
<organism evidence="3 4">
    <name type="scientific">Domibacillus mangrovi</name>
    <dbReference type="NCBI Taxonomy" id="1714354"/>
    <lineage>
        <taxon>Bacteria</taxon>
        <taxon>Bacillati</taxon>
        <taxon>Bacillota</taxon>
        <taxon>Bacilli</taxon>
        <taxon>Bacillales</taxon>
        <taxon>Bacillaceae</taxon>
        <taxon>Domibacillus</taxon>
    </lineage>
</organism>
<dbReference type="InterPro" id="IPR001650">
    <property type="entry name" value="Helicase_C-like"/>
</dbReference>
<dbReference type="Pfam" id="PF04851">
    <property type="entry name" value="ResIII"/>
    <property type="match status" value="1"/>
</dbReference>
<evidence type="ECO:0000256" key="1">
    <source>
        <dbReference type="SAM" id="Coils"/>
    </source>
</evidence>
<dbReference type="STRING" id="1714354.BLL40_08105"/>
<evidence type="ECO:0000313" key="4">
    <source>
        <dbReference type="Proteomes" id="UP000186524"/>
    </source>
</evidence>
<dbReference type="SMART" id="SM00487">
    <property type="entry name" value="DEXDc"/>
    <property type="match status" value="1"/>
</dbReference>
<evidence type="ECO:0000259" key="2">
    <source>
        <dbReference type="PROSITE" id="PS51192"/>
    </source>
</evidence>
<dbReference type="GO" id="GO:0003677">
    <property type="term" value="F:DNA binding"/>
    <property type="evidence" value="ECO:0007669"/>
    <property type="project" value="UniProtKB-KW"/>
</dbReference>
<dbReference type="Gene3D" id="3.90.1570.30">
    <property type="match status" value="1"/>
</dbReference>
<keyword evidence="4" id="KW-1185">Reference proteome</keyword>
<keyword evidence="1" id="KW-0175">Coiled coil</keyword>
<dbReference type="OrthoDB" id="9802848at2"/>
<dbReference type="Pfam" id="PF13643">
    <property type="entry name" value="DUF4145"/>
    <property type="match status" value="1"/>
</dbReference>
<dbReference type="EMBL" id="MRWQ01000006">
    <property type="protein sequence ID" value="OKL36691.1"/>
    <property type="molecule type" value="Genomic_DNA"/>
</dbReference>
<dbReference type="Gene3D" id="3.40.50.300">
    <property type="entry name" value="P-loop containing nucleotide triphosphate hydrolases"/>
    <property type="match status" value="2"/>
</dbReference>
<dbReference type="InterPro" id="IPR007409">
    <property type="entry name" value="Restrct_endonuc_type1_HsdR_N"/>
</dbReference>
<dbReference type="Pfam" id="PF00271">
    <property type="entry name" value="Helicase_C"/>
    <property type="match status" value="1"/>
</dbReference>
<dbReference type="GO" id="GO:0005829">
    <property type="term" value="C:cytosol"/>
    <property type="evidence" value="ECO:0007669"/>
    <property type="project" value="TreeGrafter"/>
</dbReference>
<dbReference type="InterPro" id="IPR014001">
    <property type="entry name" value="Helicase_ATP-bd"/>
</dbReference>
<name>A0A1Q5P3E1_9BACI</name>
<dbReference type="Proteomes" id="UP000186524">
    <property type="component" value="Unassembled WGS sequence"/>
</dbReference>
<dbReference type="GO" id="GO:0009035">
    <property type="term" value="F:type I site-specific deoxyribonuclease activity"/>
    <property type="evidence" value="ECO:0007669"/>
    <property type="project" value="UniProtKB-EC"/>
</dbReference>
<dbReference type="InterPro" id="IPR013670">
    <property type="entry name" value="EcoEI_R_C_dom"/>
</dbReference>
<accession>A0A1Q5P3E1</accession>
<dbReference type="SUPFAM" id="SSF52540">
    <property type="entry name" value="P-loop containing nucleoside triphosphate hydrolases"/>
    <property type="match status" value="2"/>
</dbReference>
<dbReference type="InterPro" id="IPR050742">
    <property type="entry name" value="Helicase_Restrict-Modif_Enz"/>
</dbReference>
<sequence>MLYNVDIIRENWSSVYEAAVEAEKNVYSAPRTSLFYSRLALERAIHWLFANDDYLERPERDDLYTLMYERTFRENLTPSLFKPIDLIRRLGNLAVHSDQKVTKKESLTVFENLFQFLNWLQRFYSESPQKNVTLDLQLIPTEKTESDKSAKELEQLSNQLENKDRQLEKLLRENEELRKQYRLNKEKNAKDIAKDTKPYSEAKTRQLFIDLMLKEVGWDPHGQNVEEYELEGMPNRSEVGFADYVLWDDNGKPLAVVEAKRTTKSPATGKKQVELYADLLEKRFNQRPIMFYTNGYETWLWDDEMYPPRHVQGFYTKDQLRLMIERRILRKPLTKQIINQKTAGRYYQIEAIRRTAETFEKKKRHALLIMATGTGKTRTAVALVELLMKAGWVKNVLFLADRKELVRQAKNAFSAHLPHTSVINLLEEKEDETSRVIVSTYPTMMNLINQTKKANKRFSVGHFDLLIIDESHRSIYKKYGAIFDYFDALMVGLTATPKTDIDKNTYQVFDLEDDVPTFAYDYEQAVEDEYLVPARPIKISMKIPSRGIKYTDLSEKEKEEYDEEFTDEVTGEKPEEISSSAINSWIFNRNTVDKVLKILMEKGIKVKGGDELGKTILFAKNHKHAEFIVERFNVLFPDKKGKFLVLIDNQVSYAESLLNDLKVKDKHPQVAVSVDMLDTGIDIPEIVNLVLLKQVHSKAKFWQMIGRGTRLSEDLFGPGQDKQEFYVFDFCGNIDFFEAFPEGKEAKAQDSLNEQLFSTRAKLIYHLQDDKEQQELREELVDYVATQVNQLDEQHFLVRPHYRQVERFRLKDGWQPISEDTLREAIDHLGRLVTIEEEEDVKRFDLLMLKLQLALVEPRAAKNTKRMVTNVKKTGKQLEEKTVIDEVKQALPIIEEVQTNEFWESATEYDLERVRLALRDLIQYIDKKDRKVVYTNFEDEIEGIDEDSEMPVTTDWRDYKIEVNRFIRQHQDHITIQKIHNNKQITAQDIEELEKILFNEGNLTKEKYEKEFGSERPLSLFIREVLGMDQAAAKEVFSEFLEGTTLNANQIQFINQIIEFFTKNGTLDPSLLFDEPFTTFHQEGITGLFDDGTAMKLVGLIKELNDSVRIS</sequence>
<dbReference type="GO" id="GO:0005524">
    <property type="term" value="F:ATP binding"/>
    <property type="evidence" value="ECO:0007669"/>
    <property type="project" value="UniProtKB-KW"/>
</dbReference>
<dbReference type="Pfam" id="PF04313">
    <property type="entry name" value="HSDR_N"/>
    <property type="match status" value="1"/>
</dbReference>
<feature type="coiled-coil region" evidence="1">
    <location>
        <begin position="143"/>
        <end position="187"/>
    </location>
</feature>
<evidence type="ECO:0000313" key="3">
    <source>
        <dbReference type="EMBL" id="OKL36691.1"/>
    </source>
</evidence>